<organism evidence="14 15">
    <name type="scientific">Edwardsiella ictaluri</name>
    <dbReference type="NCBI Taxonomy" id="67780"/>
    <lineage>
        <taxon>Bacteria</taxon>
        <taxon>Pseudomonadati</taxon>
        <taxon>Pseudomonadota</taxon>
        <taxon>Gammaproteobacteria</taxon>
        <taxon>Enterobacterales</taxon>
        <taxon>Hafniaceae</taxon>
        <taxon>Edwardsiella</taxon>
    </lineage>
</organism>
<name>A0ABY8GEA0_EDWIC</name>
<dbReference type="GeneID" id="69538116"/>
<dbReference type="InterPro" id="IPR046357">
    <property type="entry name" value="PPIase_dom_sf"/>
</dbReference>
<keyword evidence="5 12" id="KW-1133">Transmembrane helix</keyword>
<reference evidence="14 15" key="1">
    <citation type="submission" date="2022-02" db="EMBL/GenBank/DDBJ databases">
        <title>Phenotypic, genotypic and serological characterization of Edwardsiella ictaluri from catfish and ornamental fish species.</title>
        <authorList>
            <person name="Rose D."/>
            <person name="Tekedar H.C."/>
            <person name="Waldbieser G.C."/>
            <person name="Aarattuthodi S."/>
            <person name="Griffin M.J."/>
        </authorList>
    </citation>
    <scope>NUCLEOTIDE SEQUENCE [LARGE SCALE GENOMIC DNA]</scope>
    <source>
        <strain evidence="14 15">13 TAL-140 K3</strain>
    </source>
</reference>
<evidence type="ECO:0000256" key="12">
    <source>
        <dbReference type="SAM" id="Phobius"/>
    </source>
</evidence>
<keyword evidence="11 14" id="KW-0413">Isomerase</keyword>
<dbReference type="RefSeq" id="WP_015870475.1">
    <property type="nucleotide sequence ID" value="NZ_AP028097.1"/>
</dbReference>
<keyword evidence="4 12" id="KW-0812">Transmembrane</keyword>
<evidence type="ECO:0000256" key="1">
    <source>
        <dbReference type="ARBA" id="ARBA00004382"/>
    </source>
</evidence>
<keyword evidence="6 12" id="KW-0472">Membrane</keyword>
<evidence type="ECO:0000256" key="5">
    <source>
        <dbReference type="ARBA" id="ARBA00022989"/>
    </source>
</evidence>
<evidence type="ECO:0000259" key="13">
    <source>
        <dbReference type="PROSITE" id="PS50198"/>
    </source>
</evidence>
<dbReference type="SUPFAM" id="SSF54534">
    <property type="entry name" value="FKBP-like"/>
    <property type="match status" value="1"/>
</dbReference>
<dbReference type="GO" id="GO:0003755">
    <property type="term" value="F:peptidyl-prolyl cis-trans isomerase activity"/>
    <property type="evidence" value="ECO:0007669"/>
    <property type="project" value="UniProtKB-EC"/>
</dbReference>
<gene>
    <name evidence="14" type="primary">ppiD</name>
    <name evidence="14" type="ORF">MAY91_12170</name>
</gene>
<evidence type="ECO:0000256" key="6">
    <source>
        <dbReference type="ARBA" id="ARBA00023136"/>
    </source>
</evidence>
<dbReference type="InterPro" id="IPR023058">
    <property type="entry name" value="PPIase_PpiC_CS"/>
</dbReference>
<dbReference type="Gene3D" id="3.10.50.40">
    <property type="match status" value="1"/>
</dbReference>
<evidence type="ECO:0000256" key="11">
    <source>
        <dbReference type="PROSITE-ProRule" id="PRU00278"/>
    </source>
</evidence>
<evidence type="ECO:0000256" key="9">
    <source>
        <dbReference type="ARBA" id="ARBA00040743"/>
    </source>
</evidence>
<feature type="domain" description="PpiC" evidence="13">
    <location>
        <begin position="268"/>
        <end position="357"/>
    </location>
</feature>
<keyword evidence="2" id="KW-1003">Cell membrane</keyword>
<dbReference type="InterPro" id="IPR052029">
    <property type="entry name" value="PpiD_chaperone"/>
</dbReference>
<evidence type="ECO:0000313" key="14">
    <source>
        <dbReference type="EMBL" id="WFN95673.1"/>
    </source>
</evidence>
<proteinExistence type="inferred from homology"/>
<sequence>MMDNLRAAANHVVLKVILALIIISFVLTGVGNYLIGGSGDYAAKVDGQEIGRAQLEQAVQNERSRLQQQLGDQFSVLAGNEGYMKELRKQVLSRMIDDVLLDQYAKKLNLAISDAQVKEAIRAMPYFQSDNHFDNAKYLDMVARLGLSPDTYAQLVRQQLVTQQLIQGFTATGFTLPAEVNALAALTMQQRQVSLATIDISKLMPLQQVSDAELQGYYQQHQSSFIAPETVKVRYIEMDAAAINDKMTVSNAEISAYYDQHKGSFTQPARSDYSVIQVKTEAEAKAIAGQLASGADFATLAKEKSTDIISRKNGGELGWLEQETTPDEIRAAKLSHKGDVSAPIASSVGYLIVRLNGIQPAVVKPLSEVRAEIADKVKQQKALDAFYALQQKVSDAATNDNDSLAGAEDAAGVKATETGWFSRDSVPQVLDFKPITQAIFDGSLFGENGTPGSNSDVISVEGDRAFVLRVSEHKPEAVKPFDQVRDQVTELLKRQKAIAQARSDGEKLLAALQAGKGEASLKAAGLRFGAEQTLTRASEDRQLTDTVFAMPHPQTDKPVYGISTDRHDNIALIRLNAVTAGHLSAEQMKAFASQMLTGETGITFDALMDNLRDNAKIKLGAAADVQ</sequence>
<comment type="similarity">
    <text evidence="8">Belongs to the PpiD chaperone family.</text>
</comment>
<accession>A0ABY8GEA0</accession>
<evidence type="ECO:0000256" key="2">
    <source>
        <dbReference type="ARBA" id="ARBA00022475"/>
    </source>
</evidence>
<dbReference type="SUPFAM" id="SSF109998">
    <property type="entry name" value="Triger factor/SurA peptide-binding domain-like"/>
    <property type="match status" value="1"/>
</dbReference>
<comment type="subcellular location">
    <subcellularLocation>
        <location evidence="1">Cell inner membrane</location>
        <topology evidence="1">Single-pass type II membrane protein</topology>
        <orientation evidence="1">Periplasmic side</orientation>
    </subcellularLocation>
</comment>
<feature type="transmembrane region" description="Helical" evidence="12">
    <location>
        <begin position="12"/>
        <end position="35"/>
    </location>
</feature>
<dbReference type="PANTHER" id="PTHR47529">
    <property type="entry name" value="PEPTIDYL-PROLYL CIS-TRANS ISOMERASE D"/>
    <property type="match status" value="1"/>
</dbReference>
<dbReference type="Pfam" id="PF13624">
    <property type="entry name" value="SurA_N_3"/>
    <property type="match status" value="1"/>
</dbReference>
<evidence type="ECO:0000256" key="3">
    <source>
        <dbReference type="ARBA" id="ARBA00022519"/>
    </source>
</evidence>
<dbReference type="InterPro" id="IPR000297">
    <property type="entry name" value="PPIase_PpiC"/>
</dbReference>
<protein>
    <recommendedName>
        <fullName evidence="9">Periplasmic chaperone PpiD</fullName>
    </recommendedName>
    <alternativeName>
        <fullName evidence="10">Periplasmic folding chaperone</fullName>
    </alternativeName>
</protein>
<dbReference type="NCBIfam" id="NF008054">
    <property type="entry name" value="PRK10788.1"/>
    <property type="match status" value="1"/>
</dbReference>
<dbReference type="Gene3D" id="1.10.4030.10">
    <property type="entry name" value="Porin chaperone SurA, peptide-binding domain"/>
    <property type="match status" value="1"/>
</dbReference>
<keyword evidence="3" id="KW-0997">Cell inner membrane</keyword>
<dbReference type="PANTHER" id="PTHR47529:SF1">
    <property type="entry name" value="PERIPLASMIC CHAPERONE PPID"/>
    <property type="match status" value="1"/>
</dbReference>
<evidence type="ECO:0000256" key="4">
    <source>
        <dbReference type="ARBA" id="ARBA00022692"/>
    </source>
</evidence>
<keyword evidence="11" id="KW-0697">Rotamase</keyword>
<dbReference type="Pfam" id="PF13145">
    <property type="entry name" value="Rotamase_2"/>
    <property type="match status" value="1"/>
</dbReference>
<evidence type="ECO:0000313" key="15">
    <source>
        <dbReference type="Proteomes" id="UP001222680"/>
    </source>
</evidence>
<evidence type="ECO:0000256" key="7">
    <source>
        <dbReference type="ARBA" id="ARBA00023186"/>
    </source>
</evidence>
<dbReference type="PROSITE" id="PS01096">
    <property type="entry name" value="PPIC_PPIASE_1"/>
    <property type="match status" value="1"/>
</dbReference>
<dbReference type="EMBL" id="CP092014">
    <property type="protein sequence ID" value="WFN95673.1"/>
    <property type="molecule type" value="Genomic_DNA"/>
</dbReference>
<dbReference type="Proteomes" id="UP001222680">
    <property type="component" value="Chromosome"/>
</dbReference>
<evidence type="ECO:0000256" key="8">
    <source>
        <dbReference type="ARBA" id="ARBA00038408"/>
    </source>
</evidence>
<keyword evidence="7" id="KW-0143">Chaperone</keyword>
<evidence type="ECO:0000256" key="10">
    <source>
        <dbReference type="ARBA" id="ARBA00042775"/>
    </source>
</evidence>
<dbReference type="PROSITE" id="PS50198">
    <property type="entry name" value="PPIC_PPIASE_2"/>
    <property type="match status" value="1"/>
</dbReference>
<keyword evidence="15" id="KW-1185">Reference proteome</keyword>
<dbReference type="InterPro" id="IPR027304">
    <property type="entry name" value="Trigger_fact/SurA_dom_sf"/>
</dbReference>